<comment type="caution">
    <text evidence="2">The sequence shown here is derived from an EMBL/GenBank/DDBJ whole genome shotgun (WGS) entry which is preliminary data.</text>
</comment>
<name>A0AA35SFK7_GEOBA</name>
<dbReference type="Proteomes" id="UP001174909">
    <property type="component" value="Unassembled WGS sequence"/>
</dbReference>
<gene>
    <name evidence="2" type="ORF">GBAR_LOCUS16135</name>
</gene>
<keyword evidence="3" id="KW-1185">Reference proteome</keyword>
<keyword evidence="1" id="KW-0472">Membrane</keyword>
<sequence length="85" mass="9004">MAQEMGGGDNTVAEEIQFLRRKGRMEISEGTSLVGSIQGPGGQRGQLSRFGKCMILLLIIAVVVLLVAIVAILILCVGKNGCNYP</sequence>
<dbReference type="EMBL" id="CASHTH010002321">
    <property type="protein sequence ID" value="CAI8028263.1"/>
    <property type="molecule type" value="Genomic_DNA"/>
</dbReference>
<reference evidence="2" key="1">
    <citation type="submission" date="2023-03" db="EMBL/GenBank/DDBJ databases">
        <authorList>
            <person name="Steffen K."/>
            <person name="Cardenas P."/>
        </authorList>
    </citation>
    <scope>NUCLEOTIDE SEQUENCE</scope>
</reference>
<dbReference type="AlphaFoldDB" id="A0AA35SFK7"/>
<keyword evidence="1" id="KW-1133">Transmembrane helix</keyword>
<protein>
    <submittedName>
        <fullName evidence="2">Uncharacterized protein</fullName>
    </submittedName>
</protein>
<accession>A0AA35SFK7</accession>
<feature type="transmembrane region" description="Helical" evidence="1">
    <location>
        <begin position="53"/>
        <end position="75"/>
    </location>
</feature>
<evidence type="ECO:0000313" key="3">
    <source>
        <dbReference type="Proteomes" id="UP001174909"/>
    </source>
</evidence>
<proteinExistence type="predicted"/>
<organism evidence="2 3">
    <name type="scientific">Geodia barretti</name>
    <name type="common">Barrett's horny sponge</name>
    <dbReference type="NCBI Taxonomy" id="519541"/>
    <lineage>
        <taxon>Eukaryota</taxon>
        <taxon>Metazoa</taxon>
        <taxon>Porifera</taxon>
        <taxon>Demospongiae</taxon>
        <taxon>Heteroscleromorpha</taxon>
        <taxon>Tetractinellida</taxon>
        <taxon>Astrophorina</taxon>
        <taxon>Geodiidae</taxon>
        <taxon>Geodia</taxon>
    </lineage>
</organism>
<keyword evidence="1" id="KW-0812">Transmembrane</keyword>
<evidence type="ECO:0000313" key="2">
    <source>
        <dbReference type="EMBL" id="CAI8028263.1"/>
    </source>
</evidence>
<evidence type="ECO:0000256" key="1">
    <source>
        <dbReference type="SAM" id="Phobius"/>
    </source>
</evidence>